<evidence type="ECO:0000256" key="2">
    <source>
        <dbReference type="ARBA" id="ARBA00010792"/>
    </source>
</evidence>
<comment type="subcellular location">
    <subcellularLocation>
        <location evidence="1 7">Cell membrane</location>
        <topology evidence="1 7">Multi-pass membrane protein</topology>
    </subcellularLocation>
</comment>
<dbReference type="RefSeq" id="WP_012573226.1">
    <property type="nucleotide sequence ID" value="NC_011565.1"/>
</dbReference>
<keyword evidence="5 7" id="KW-1133">Transmembrane helix</keyword>
<dbReference type="EMBL" id="AP010656">
    <property type="protein sequence ID" value="BAG83465.1"/>
    <property type="molecule type" value="Genomic_DNA"/>
</dbReference>
<evidence type="ECO:0000256" key="7">
    <source>
        <dbReference type="RuleBase" id="RU367016"/>
    </source>
</evidence>
<evidence type="ECO:0000256" key="1">
    <source>
        <dbReference type="ARBA" id="ARBA00004651"/>
    </source>
</evidence>
<dbReference type="InterPro" id="IPR032816">
    <property type="entry name" value="VTT_dom"/>
</dbReference>
<feature type="transmembrane region" description="Helical" evidence="7">
    <location>
        <begin position="69"/>
        <end position="92"/>
    </location>
</feature>
<dbReference type="eggNOG" id="COG0586">
    <property type="taxonomic scope" value="Bacteria"/>
</dbReference>
<feature type="domain" description="VTT" evidence="8">
    <location>
        <begin position="49"/>
        <end position="176"/>
    </location>
</feature>
<feature type="transmembrane region" description="Helical" evidence="7">
    <location>
        <begin position="27"/>
        <end position="49"/>
    </location>
</feature>
<dbReference type="InterPro" id="IPR032818">
    <property type="entry name" value="DedA-like"/>
</dbReference>
<evidence type="ECO:0000259" key="8">
    <source>
        <dbReference type="Pfam" id="PF09335"/>
    </source>
</evidence>
<dbReference type="Proteomes" id="UP000000723">
    <property type="component" value="Chromosome"/>
</dbReference>
<dbReference type="InterPro" id="IPR058127">
    <property type="entry name" value="DedA"/>
</dbReference>
<gene>
    <name evidence="9" type="ordered locus">CFPG_202</name>
</gene>
<keyword evidence="4 7" id="KW-0812">Transmembrane</keyword>
<dbReference type="NCBIfam" id="NF008102">
    <property type="entry name" value="PRK10847.1"/>
    <property type="match status" value="1"/>
</dbReference>
<feature type="transmembrane region" description="Helical" evidence="7">
    <location>
        <begin position="184"/>
        <end position="205"/>
    </location>
</feature>
<evidence type="ECO:0000313" key="9">
    <source>
        <dbReference type="EMBL" id="BAG83465.1"/>
    </source>
</evidence>
<feature type="transmembrane region" description="Helical" evidence="7">
    <location>
        <begin position="156"/>
        <end position="178"/>
    </location>
</feature>
<dbReference type="STRING" id="511995.CFPG_202"/>
<evidence type="ECO:0000256" key="5">
    <source>
        <dbReference type="ARBA" id="ARBA00022989"/>
    </source>
</evidence>
<dbReference type="GO" id="GO:0005886">
    <property type="term" value="C:plasma membrane"/>
    <property type="evidence" value="ECO:0007669"/>
    <property type="project" value="UniProtKB-SubCell"/>
</dbReference>
<dbReference type="PANTHER" id="PTHR30353">
    <property type="entry name" value="INNER MEMBRANE PROTEIN DEDA-RELATED"/>
    <property type="match status" value="1"/>
</dbReference>
<keyword evidence="10" id="KW-1185">Reference proteome</keyword>
<dbReference type="KEGG" id="aps:CFPG_202"/>
<keyword evidence="6 7" id="KW-0472">Membrane</keyword>
<dbReference type="HOGENOM" id="CLU_044208_6_1_10"/>
<reference evidence="10" key="1">
    <citation type="journal article" date="2008" name="Science">
        <title>Genome of an endosymbiont coupling N2 fixation to cellulolysis within RT protist cells in termite gut.</title>
        <authorList>
            <person name="Hongoh Y."/>
            <person name="Sharma V.K."/>
            <person name="Prakash T."/>
            <person name="Noda S."/>
            <person name="Toh H."/>
            <person name="Taylor T.D."/>
            <person name="Kudo T."/>
            <person name="Sakaki Y."/>
            <person name="Toyoda A."/>
            <person name="Hattori M."/>
            <person name="Ohkuma M."/>
        </authorList>
    </citation>
    <scope>NUCLEOTIDE SEQUENCE [LARGE SCALE GENOMIC DNA]</scope>
</reference>
<evidence type="ECO:0000313" key="10">
    <source>
        <dbReference type="Proteomes" id="UP000000723"/>
    </source>
</evidence>
<sequence>MDIFNCFFDFTIHINKHLIEWTKQYGYWIYIISFLIVFCETGLVVIPFLPGDSLLFALGALAFEETNCLNVHVMLLLISIASILGDTCNYLVGKFFGKKLFRNPNSLFFRQSFLKKTHDFYEKYGGKTIVLARFVPIVRTFAPFVAGMGQMNYTHFFIYNTIGGVFWAMLFLYIGYFFSQLHFIKNYFSFLSIAFVFISLLLGLIETLRQYKQNNE</sequence>
<evidence type="ECO:0000256" key="3">
    <source>
        <dbReference type="ARBA" id="ARBA00022475"/>
    </source>
</evidence>
<dbReference type="OrthoDB" id="9813426at2"/>
<dbReference type="PANTHER" id="PTHR30353:SF0">
    <property type="entry name" value="TRANSMEMBRANE PROTEIN"/>
    <property type="match status" value="1"/>
</dbReference>
<accession>B6YQJ3</accession>
<organism evidence="9 10">
    <name type="scientific">Azobacteroides pseudotrichonymphae genomovar. CFP2</name>
    <dbReference type="NCBI Taxonomy" id="511995"/>
    <lineage>
        <taxon>Bacteria</taxon>
        <taxon>Pseudomonadati</taxon>
        <taxon>Bacteroidota</taxon>
        <taxon>Bacteroidia</taxon>
        <taxon>Bacteroidales</taxon>
        <taxon>Candidatus Azobacteroides</taxon>
    </lineage>
</organism>
<evidence type="ECO:0000256" key="6">
    <source>
        <dbReference type="ARBA" id="ARBA00023136"/>
    </source>
</evidence>
<dbReference type="AlphaFoldDB" id="B6YQJ3"/>
<protein>
    <recommendedName>
        <fullName evidence="8">VTT domain-containing protein</fullName>
    </recommendedName>
</protein>
<proteinExistence type="inferred from homology"/>
<name>B6YQJ3_AZOPC</name>
<dbReference type="Pfam" id="PF09335">
    <property type="entry name" value="VTT_dom"/>
    <property type="match status" value="1"/>
</dbReference>
<keyword evidence="3 7" id="KW-1003">Cell membrane</keyword>
<evidence type="ECO:0000256" key="4">
    <source>
        <dbReference type="ARBA" id="ARBA00022692"/>
    </source>
</evidence>
<comment type="similarity">
    <text evidence="2 7">Belongs to the DedA family.</text>
</comment>